<comment type="caution">
    <text evidence="2">The sequence shown here is derived from an EMBL/GenBank/DDBJ whole genome shotgun (WGS) entry which is preliminary data.</text>
</comment>
<dbReference type="Proteomes" id="UP001215712">
    <property type="component" value="Unassembled WGS sequence"/>
</dbReference>
<protein>
    <recommendedName>
        <fullName evidence="1">Heterokaryon incompatibility domain-containing protein</fullName>
    </recommendedName>
</protein>
<name>A0AAD6MS88_9EURO</name>
<reference evidence="2" key="2">
    <citation type="submission" date="2023-01" db="EMBL/GenBank/DDBJ databases">
        <authorList>
            <person name="Petersen C."/>
        </authorList>
    </citation>
    <scope>NUCLEOTIDE SEQUENCE</scope>
    <source>
        <strain evidence="2">IBT 17514</strain>
    </source>
</reference>
<evidence type="ECO:0000313" key="3">
    <source>
        <dbReference type="Proteomes" id="UP001215712"/>
    </source>
</evidence>
<proteinExistence type="predicted"/>
<dbReference type="EMBL" id="JAQJAN010000018">
    <property type="protein sequence ID" value="KAJ5709688.1"/>
    <property type="molecule type" value="Genomic_DNA"/>
</dbReference>
<keyword evidence="3" id="KW-1185">Reference proteome</keyword>
<dbReference type="Pfam" id="PF06985">
    <property type="entry name" value="HET"/>
    <property type="match status" value="1"/>
</dbReference>
<feature type="domain" description="Heterokaryon incompatibility" evidence="1">
    <location>
        <begin position="25"/>
        <end position="122"/>
    </location>
</feature>
<reference evidence="2" key="1">
    <citation type="journal article" date="2023" name="IMA Fungus">
        <title>Comparative genomic study of the Penicillium genus elucidates a diverse pangenome and 15 lateral gene transfer events.</title>
        <authorList>
            <person name="Petersen C."/>
            <person name="Sorensen T."/>
            <person name="Nielsen M.R."/>
            <person name="Sondergaard T.E."/>
            <person name="Sorensen J.L."/>
            <person name="Fitzpatrick D.A."/>
            <person name="Frisvad J.C."/>
            <person name="Nielsen K.L."/>
        </authorList>
    </citation>
    <scope>NUCLEOTIDE SEQUENCE</scope>
    <source>
        <strain evidence="2">IBT 17514</strain>
    </source>
</reference>
<accession>A0AAD6MS88</accession>
<dbReference type="AlphaFoldDB" id="A0AAD6MS88"/>
<dbReference type="PANTHER" id="PTHR24148">
    <property type="entry name" value="ANKYRIN REPEAT DOMAIN-CONTAINING PROTEIN 39 HOMOLOG-RELATED"/>
    <property type="match status" value="1"/>
</dbReference>
<dbReference type="InterPro" id="IPR010730">
    <property type="entry name" value="HET"/>
</dbReference>
<sequence length="336" mass="37858">MRAFLNDRQLDIYEYPESSLNCNPYVAVSYVWKGNPLVADHSSPSYWIKELGTFSIEGAEDGDPISLDVLCHVCSAALSCQYSGSHLWLDRLCIVQTPKKDKAWQIRQMYEIYKRCKICCVLPGGIQRLVSLDEDTAWIERAWTPQEVIAPHRSIVIFLANEDRIQQLEPVMERLMISSCITEIFPGLSAYSELRPLLKLSLGSSDFPIDVFGRNRAPIAALYGATILQISHSYVEKEIKKQMIWRCALMRTSPRPVDMVFSIMGLLSVDLDPGQFEKHDRLKATIALTSKTLSYIGAKASWLTAAYQLEPCLQISSFPLLPETSVGGKAIYPNVE</sequence>
<dbReference type="PANTHER" id="PTHR24148:SF64">
    <property type="entry name" value="HETEROKARYON INCOMPATIBILITY DOMAIN-CONTAINING PROTEIN"/>
    <property type="match status" value="1"/>
</dbReference>
<gene>
    <name evidence="2" type="ORF">N7493_009979</name>
</gene>
<evidence type="ECO:0000313" key="2">
    <source>
        <dbReference type="EMBL" id="KAJ5709688.1"/>
    </source>
</evidence>
<dbReference type="InterPro" id="IPR052895">
    <property type="entry name" value="HetReg/Transcr_Mod"/>
</dbReference>
<evidence type="ECO:0000259" key="1">
    <source>
        <dbReference type="Pfam" id="PF06985"/>
    </source>
</evidence>
<organism evidence="2 3">
    <name type="scientific">Penicillium malachiteum</name>
    <dbReference type="NCBI Taxonomy" id="1324776"/>
    <lineage>
        <taxon>Eukaryota</taxon>
        <taxon>Fungi</taxon>
        <taxon>Dikarya</taxon>
        <taxon>Ascomycota</taxon>
        <taxon>Pezizomycotina</taxon>
        <taxon>Eurotiomycetes</taxon>
        <taxon>Eurotiomycetidae</taxon>
        <taxon>Eurotiales</taxon>
        <taxon>Aspergillaceae</taxon>
        <taxon>Penicillium</taxon>
    </lineage>
</organism>